<evidence type="ECO:0000313" key="1">
    <source>
        <dbReference type="EMBL" id="GBO19959.1"/>
    </source>
</evidence>
<keyword evidence="2" id="KW-1185">Reference proteome</keyword>
<reference evidence="1 2" key="1">
    <citation type="journal article" date="2019" name="Sci. Rep.">
        <title>Orb-weaving spider Araneus ventricosus genome elucidates the spidroin gene catalogue.</title>
        <authorList>
            <person name="Kono N."/>
            <person name="Nakamura H."/>
            <person name="Ohtoshi R."/>
            <person name="Moran D.A.P."/>
            <person name="Shinohara A."/>
            <person name="Yoshida Y."/>
            <person name="Fujiwara M."/>
            <person name="Mori M."/>
            <person name="Tomita M."/>
            <person name="Arakawa K."/>
        </authorList>
    </citation>
    <scope>NUCLEOTIDE SEQUENCE [LARGE SCALE GENOMIC DNA]</scope>
</reference>
<proteinExistence type="predicted"/>
<comment type="caution">
    <text evidence="1">The sequence shown here is derived from an EMBL/GenBank/DDBJ whole genome shotgun (WGS) entry which is preliminary data.</text>
</comment>
<sequence>MHAGLVHANKSRVKCLPAGAAVPELITRTTLTMPIVPWWIHRLLEDAVMVALEMTKPEDYTHGGHLLTTPMYCFSEDIP</sequence>
<dbReference type="AlphaFoldDB" id="A0A4Y2V3Z1"/>
<dbReference type="Proteomes" id="UP000499080">
    <property type="component" value="Unassembled WGS sequence"/>
</dbReference>
<organism evidence="1 2">
    <name type="scientific">Araneus ventricosus</name>
    <name type="common">Orbweaver spider</name>
    <name type="synonym">Epeira ventricosa</name>
    <dbReference type="NCBI Taxonomy" id="182803"/>
    <lineage>
        <taxon>Eukaryota</taxon>
        <taxon>Metazoa</taxon>
        <taxon>Ecdysozoa</taxon>
        <taxon>Arthropoda</taxon>
        <taxon>Chelicerata</taxon>
        <taxon>Arachnida</taxon>
        <taxon>Araneae</taxon>
        <taxon>Araneomorphae</taxon>
        <taxon>Entelegynae</taxon>
        <taxon>Araneoidea</taxon>
        <taxon>Araneidae</taxon>
        <taxon>Araneus</taxon>
    </lineage>
</organism>
<gene>
    <name evidence="1" type="ORF">AVEN_45191_1</name>
</gene>
<accession>A0A4Y2V3Z1</accession>
<dbReference type="EMBL" id="BGPR01043366">
    <property type="protein sequence ID" value="GBO19959.1"/>
    <property type="molecule type" value="Genomic_DNA"/>
</dbReference>
<name>A0A4Y2V3Z1_ARAVE</name>
<protein>
    <submittedName>
        <fullName evidence="1">Uncharacterized protein</fullName>
    </submittedName>
</protein>
<evidence type="ECO:0000313" key="2">
    <source>
        <dbReference type="Proteomes" id="UP000499080"/>
    </source>
</evidence>